<comment type="caution">
    <text evidence="1">The sequence shown here is derived from an EMBL/GenBank/DDBJ whole genome shotgun (WGS) entry which is preliminary data.</text>
</comment>
<proteinExistence type="predicted"/>
<reference evidence="1" key="2">
    <citation type="submission" date="2020-11" db="EMBL/GenBank/DDBJ databases">
        <authorList>
            <person name="McCartney M.A."/>
            <person name="Auch B."/>
            <person name="Kono T."/>
            <person name="Mallez S."/>
            <person name="Becker A."/>
            <person name="Gohl D.M."/>
            <person name="Silverstein K.A.T."/>
            <person name="Koren S."/>
            <person name="Bechman K.B."/>
            <person name="Herman A."/>
            <person name="Abrahante J.E."/>
            <person name="Garbe J."/>
        </authorList>
    </citation>
    <scope>NUCLEOTIDE SEQUENCE</scope>
    <source>
        <strain evidence="1">Duluth1</strain>
        <tissue evidence="1">Whole animal</tissue>
    </source>
</reference>
<organism evidence="1 2">
    <name type="scientific">Dreissena polymorpha</name>
    <name type="common">Zebra mussel</name>
    <name type="synonym">Mytilus polymorpha</name>
    <dbReference type="NCBI Taxonomy" id="45954"/>
    <lineage>
        <taxon>Eukaryota</taxon>
        <taxon>Metazoa</taxon>
        <taxon>Spiralia</taxon>
        <taxon>Lophotrochozoa</taxon>
        <taxon>Mollusca</taxon>
        <taxon>Bivalvia</taxon>
        <taxon>Autobranchia</taxon>
        <taxon>Heteroconchia</taxon>
        <taxon>Euheterodonta</taxon>
        <taxon>Imparidentia</taxon>
        <taxon>Neoheterodontei</taxon>
        <taxon>Myida</taxon>
        <taxon>Dreissenoidea</taxon>
        <taxon>Dreissenidae</taxon>
        <taxon>Dreissena</taxon>
    </lineage>
</organism>
<keyword evidence="2" id="KW-1185">Reference proteome</keyword>
<sequence>MSLFILHVAAKRNVAALGHDASNDMMQPNDTMQTYDMMQTYGMMQPCDMMQAMT</sequence>
<protein>
    <submittedName>
        <fullName evidence="1">Uncharacterized protein</fullName>
    </submittedName>
</protein>
<reference evidence="1" key="1">
    <citation type="journal article" date="2019" name="bioRxiv">
        <title>The Genome of the Zebra Mussel, Dreissena polymorpha: A Resource for Invasive Species Research.</title>
        <authorList>
            <person name="McCartney M.A."/>
            <person name="Auch B."/>
            <person name="Kono T."/>
            <person name="Mallez S."/>
            <person name="Zhang Y."/>
            <person name="Obille A."/>
            <person name="Becker A."/>
            <person name="Abrahante J.E."/>
            <person name="Garbe J."/>
            <person name="Badalamenti J.P."/>
            <person name="Herman A."/>
            <person name="Mangelson H."/>
            <person name="Liachko I."/>
            <person name="Sullivan S."/>
            <person name="Sone E.D."/>
            <person name="Koren S."/>
            <person name="Silverstein K.A.T."/>
            <person name="Beckman K.B."/>
            <person name="Gohl D.M."/>
        </authorList>
    </citation>
    <scope>NUCLEOTIDE SEQUENCE</scope>
    <source>
        <strain evidence="1">Duluth1</strain>
        <tissue evidence="1">Whole animal</tissue>
    </source>
</reference>
<evidence type="ECO:0000313" key="2">
    <source>
        <dbReference type="Proteomes" id="UP000828390"/>
    </source>
</evidence>
<name>A0A9D4K7W6_DREPO</name>
<dbReference type="AlphaFoldDB" id="A0A9D4K7W6"/>
<gene>
    <name evidence="1" type="ORF">DPMN_107819</name>
</gene>
<evidence type="ECO:0000313" key="1">
    <source>
        <dbReference type="EMBL" id="KAH3834491.1"/>
    </source>
</evidence>
<accession>A0A9D4K7W6</accession>
<dbReference type="Proteomes" id="UP000828390">
    <property type="component" value="Unassembled WGS sequence"/>
</dbReference>
<dbReference type="EMBL" id="JAIWYP010000004">
    <property type="protein sequence ID" value="KAH3834491.1"/>
    <property type="molecule type" value="Genomic_DNA"/>
</dbReference>